<dbReference type="Pfam" id="PF00400">
    <property type="entry name" value="WD40"/>
    <property type="match status" value="1"/>
</dbReference>
<dbReference type="SMART" id="SM00320">
    <property type="entry name" value="WD40"/>
    <property type="match status" value="1"/>
</dbReference>
<dbReference type="OrthoDB" id="5591786at2759"/>
<evidence type="ECO:0000256" key="3">
    <source>
        <dbReference type="PROSITE-ProRule" id="PRU00221"/>
    </source>
</evidence>
<feature type="region of interest" description="Disordered" evidence="4">
    <location>
        <begin position="187"/>
        <end position="207"/>
    </location>
</feature>
<dbReference type="InterPro" id="IPR001680">
    <property type="entry name" value="WD40_rpt"/>
</dbReference>
<dbReference type="EMBL" id="MCGO01000006">
    <property type="protein sequence ID" value="ORY50840.1"/>
    <property type="molecule type" value="Genomic_DNA"/>
</dbReference>
<evidence type="ECO:0000313" key="6">
    <source>
        <dbReference type="Proteomes" id="UP000193642"/>
    </source>
</evidence>
<dbReference type="SUPFAM" id="SSF50978">
    <property type="entry name" value="WD40 repeat-like"/>
    <property type="match status" value="1"/>
</dbReference>
<name>A0A1Y2CUV2_9FUNG</name>
<dbReference type="InterPro" id="IPR036322">
    <property type="entry name" value="WD40_repeat_dom_sf"/>
</dbReference>
<evidence type="ECO:0000256" key="4">
    <source>
        <dbReference type="SAM" id="MobiDB-lite"/>
    </source>
</evidence>
<gene>
    <name evidence="5" type="ORF">BCR33DRAFT_762437</name>
</gene>
<keyword evidence="6" id="KW-1185">Reference proteome</keyword>
<dbReference type="InterPro" id="IPR019775">
    <property type="entry name" value="WD40_repeat_CS"/>
</dbReference>
<dbReference type="Gene3D" id="2.130.10.10">
    <property type="entry name" value="YVTN repeat-like/Quinoprotein amine dehydrogenase"/>
    <property type="match status" value="1"/>
</dbReference>
<reference evidence="5 6" key="1">
    <citation type="submission" date="2016-07" db="EMBL/GenBank/DDBJ databases">
        <title>Pervasive Adenine N6-methylation of Active Genes in Fungi.</title>
        <authorList>
            <consortium name="DOE Joint Genome Institute"/>
            <person name="Mondo S.J."/>
            <person name="Dannebaum R.O."/>
            <person name="Kuo R.C."/>
            <person name="Labutti K."/>
            <person name="Haridas S."/>
            <person name="Kuo A."/>
            <person name="Salamov A."/>
            <person name="Ahrendt S.R."/>
            <person name="Lipzen A."/>
            <person name="Sullivan W."/>
            <person name="Andreopoulos W.B."/>
            <person name="Clum A."/>
            <person name="Lindquist E."/>
            <person name="Daum C."/>
            <person name="Ramamoorthy G.K."/>
            <person name="Gryganskyi A."/>
            <person name="Culley D."/>
            <person name="Magnuson J.K."/>
            <person name="James T.Y."/>
            <person name="O'Malley M.A."/>
            <person name="Stajich J.E."/>
            <person name="Spatafora J.W."/>
            <person name="Visel A."/>
            <person name="Grigoriev I.V."/>
        </authorList>
    </citation>
    <scope>NUCLEOTIDE SEQUENCE [LARGE SCALE GENOMIC DNA]</scope>
    <source>
        <strain evidence="5 6">JEL800</strain>
    </source>
</reference>
<evidence type="ECO:0000256" key="2">
    <source>
        <dbReference type="ARBA" id="ARBA00022737"/>
    </source>
</evidence>
<organism evidence="5 6">
    <name type="scientific">Rhizoclosmatium globosum</name>
    <dbReference type="NCBI Taxonomy" id="329046"/>
    <lineage>
        <taxon>Eukaryota</taxon>
        <taxon>Fungi</taxon>
        <taxon>Fungi incertae sedis</taxon>
        <taxon>Chytridiomycota</taxon>
        <taxon>Chytridiomycota incertae sedis</taxon>
        <taxon>Chytridiomycetes</taxon>
        <taxon>Chytridiales</taxon>
        <taxon>Chytriomycetaceae</taxon>
        <taxon>Rhizoclosmatium</taxon>
    </lineage>
</organism>
<dbReference type="PROSITE" id="PS00678">
    <property type="entry name" value="WD_REPEATS_1"/>
    <property type="match status" value="1"/>
</dbReference>
<keyword evidence="2" id="KW-0677">Repeat</keyword>
<protein>
    <submittedName>
        <fullName evidence="5">Uncharacterized protein</fullName>
    </submittedName>
</protein>
<accession>A0A1Y2CUV2</accession>
<dbReference type="InterPro" id="IPR015943">
    <property type="entry name" value="WD40/YVTN_repeat-like_dom_sf"/>
</dbReference>
<keyword evidence="1 3" id="KW-0853">WD repeat</keyword>
<dbReference type="STRING" id="329046.A0A1Y2CUV2"/>
<comment type="caution">
    <text evidence="5">The sequence shown here is derived from an EMBL/GenBank/DDBJ whole genome shotgun (WGS) entry which is preliminary data.</text>
</comment>
<proteinExistence type="predicted"/>
<feature type="region of interest" description="Disordered" evidence="4">
    <location>
        <begin position="224"/>
        <end position="246"/>
    </location>
</feature>
<dbReference type="AlphaFoldDB" id="A0A1Y2CUV2"/>
<dbReference type="PROSITE" id="PS50082">
    <property type="entry name" value="WD_REPEATS_2"/>
    <property type="match status" value="1"/>
</dbReference>
<feature type="compositionally biased region" description="Acidic residues" evidence="4">
    <location>
        <begin position="187"/>
        <end position="202"/>
    </location>
</feature>
<evidence type="ECO:0000256" key="1">
    <source>
        <dbReference type="ARBA" id="ARBA00022574"/>
    </source>
</evidence>
<sequence>MAPESAWGIANHAVRSLIAVSANSHTVTVFDMSLDAVVGDGSGSGGGDGAVLGEGVTRRELKGHGNNIPGIAFSGCGRFLGSASIDGTVRVWELRSGMCVGVVENRGVDERWWNWGVRFLEEGGVGFRRRRRREMEGSEWDRNLAVQTRKAFDVTYGSDGEETVCSFDGEEEDGYDEEDVVLCDSESEDEESKFMDSTEEPNNDNIFPMMSRQTSYFSATEDQVMESDEDEGGSNMWESDNSGTPPLVIPEELYLEDTDLDLHDEVDEADDWEDEDDVVDEFWGDDQDAEISDADDASIDSDYLWQRPVNQESSLDIKVLDQSRMAKFSGWILYTTLTSVWIVDLKTQTKICGIENVFKDVSFGRWKVFDRISIHEYVPELGIIILMTQAGAIAIIKLWKSLDSKESLSVYEMELAKVIRPWNTCHMSV</sequence>
<evidence type="ECO:0000313" key="5">
    <source>
        <dbReference type="EMBL" id="ORY50840.1"/>
    </source>
</evidence>
<dbReference type="Proteomes" id="UP000193642">
    <property type="component" value="Unassembled WGS sequence"/>
</dbReference>
<feature type="repeat" description="WD" evidence="3">
    <location>
        <begin position="61"/>
        <end position="102"/>
    </location>
</feature>
<dbReference type="PROSITE" id="PS50294">
    <property type="entry name" value="WD_REPEATS_REGION"/>
    <property type="match status" value="1"/>
</dbReference>